<dbReference type="EMBL" id="JRRC01465098">
    <property type="protein sequence ID" value="KHG07017.1"/>
    <property type="molecule type" value="Genomic_DNA"/>
</dbReference>
<keyword evidence="2" id="KW-1185">Reference proteome</keyword>
<evidence type="ECO:0000313" key="2">
    <source>
        <dbReference type="Proteomes" id="UP000032142"/>
    </source>
</evidence>
<dbReference type="AlphaFoldDB" id="A0A0B0N323"/>
<gene>
    <name evidence="1" type="ORF">F383_33017</name>
</gene>
<evidence type="ECO:0000313" key="1">
    <source>
        <dbReference type="EMBL" id="KHG07017.1"/>
    </source>
</evidence>
<reference evidence="2" key="1">
    <citation type="submission" date="2014-09" db="EMBL/GenBank/DDBJ databases">
        <authorList>
            <person name="Mudge J."/>
            <person name="Ramaraj T."/>
            <person name="Lindquist I.E."/>
            <person name="Bharti A.K."/>
            <person name="Sundararajan A."/>
            <person name="Cameron C.T."/>
            <person name="Woodward J.E."/>
            <person name="May G.D."/>
            <person name="Brubaker C."/>
            <person name="Broadhvest J."/>
            <person name="Wilkins T.A."/>
        </authorList>
    </citation>
    <scope>NUCLEOTIDE SEQUENCE</scope>
    <source>
        <strain evidence="2">cv. AKA8401</strain>
    </source>
</reference>
<proteinExistence type="predicted"/>
<organism evidence="1 2">
    <name type="scientific">Gossypium arboreum</name>
    <name type="common">Tree cotton</name>
    <name type="synonym">Gossypium nanking</name>
    <dbReference type="NCBI Taxonomy" id="29729"/>
    <lineage>
        <taxon>Eukaryota</taxon>
        <taxon>Viridiplantae</taxon>
        <taxon>Streptophyta</taxon>
        <taxon>Embryophyta</taxon>
        <taxon>Tracheophyta</taxon>
        <taxon>Spermatophyta</taxon>
        <taxon>Magnoliopsida</taxon>
        <taxon>eudicotyledons</taxon>
        <taxon>Gunneridae</taxon>
        <taxon>Pentapetalae</taxon>
        <taxon>rosids</taxon>
        <taxon>malvids</taxon>
        <taxon>Malvales</taxon>
        <taxon>Malvaceae</taxon>
        <taxon>Malvoideae</taxon>
        <taxon>Gossypium</taxon>
    </lineage>
</organism>
<sequence length="71" mass="8047">MFRSRTKEIRFGSGENKSCRLVIPFHFTSSKILDQVTSSGIIRKVHHTIYCFESVMPRNPIPATDTGYGVT</sequence>
<protein>
    <submittedName>
        <fullName evidence="1">UvrABC system C</fullName>
    </submittedName>
</protein>
<dbReference type="Proteomes" id="UP000032142">
    <property type="component" value="Unassembled WGS sequence"/>
</dbReference>
<comment type="caution">
    <text evidence="1">The sequence shown here is derived from an EMBL/GenBank/DDBJ whole genome shotgun (WGS) entry which is preliminary data.</text>
</comment>
<accession>A0A0B0N323</accession>
<name>A0A0B0N323_GOSAR</name>